<dbReference type="KEGG" id="mdn:JT25_011950"/>
<keyword evidence="2" id="KW-0472">Membrane</keyword>
<evidence type="ECO:0000256" key="2">
    <source>
        <dbReference type="SAM" id="Phobius"/>
    </source>
</evidence>
<evidence type="ECO:0000313" key="4">
    <source>
        <dbReference type="Proteomes" id="UP000030512"/>
    </source>
</evidence>
<accession>A0A126T559</accession>
<dbReference type="Proteomes" id="UP000030512">
    <property type="component" value="Chromosome"/>
</dbReference>
<dbReference type="AlphaFoldDB" id="A0A126T559"/>
<keyword evidence="2" id="KW-0812">Transmembrane</keyword>
<protein>
    <submittedName>
        <fullName evidence="3">Uncharacterized protein</fullName>
    </submittedName>
</protein>
<feature type="transmembrane region" description="Helical" evidence="2">
    <location>
        <begin position="6"/>
        <end position="24"/>
    </location>
</feature>
<feature type="transmembrane region" description="Helical" evidence="2">
    <location>
        <begin position="36"/>
        <end position="57"/>
    </location>
</feature>
<keyword evidence="4" id="KW-1185">Reference proteome</keyword>
<evidence type="ECO:0000313" key="3">
    <source>
        <dbReference type="EMBL" id="AMK77190.1"/>
    </source>
</evidence>
<dbReference type="RefSeq" id="WP_036276309.1">
    <property type="nucleotide sequence ID" value="NZ_CP014476.1"/>
</dbReference>
<gene>
    <name evidence="3" type="ORF">JT25_011950</name>
</gene>
<feature type="compositionally biased region" description="Low complexity" evidence="1">
    <location>
        <begin position="66"/>
        <end position="78"/>
    </location>
</feature>
<organism evidence="3 4">
    <name type="scientific">Methylomonas denitrificans</name>
    <dbReference type="NCBI Taxonomy" id="1538553"/>
    <lineage>
        <taxon>Bacteria</taxon>
        <taxon>Pseudomonadati</taxon>
        <taxon>Pseudomonadota</taxon>
        <taxon>Gammaproteobacteria</taxon>
        <taxon>Methylococcales</taxon>
        <taxon>Methylococcaceae</taxon>
        <taxon>Methylomonas</taxon>
    </lineage>
</organism>
<proteinExistence type="predicted"/>
<sequence length="87" mass="9584">MNTLIYYSFNVMILAVIILIVGMIKPKWILLWMDKPGRLPIMAIAGAIFMAGAVMFGEGNKQKQQEQAAAAAKQPAQKAVEEVPDLH</sequence>
<feature type="region of interest" description="Disordered" evidence="1">
    <location>
        <begin position="66"/>
        <end position="87"/>
    </location>
</feature>
<name>A0A126T559_9GAMM</name>
<keyword evidence="2" id="KW-1133">Transmembrane helix</keyword>
<dbReference type="STRING" id="1538553.JT25_011950"/>
<reference evidence="3 4" key="1">
    <citation type="journal article" date="2015" name="Environ. Microbiol.">
        <title>Methane oxidation coupled to nitrate reduction under hypoxia by the Gammaproteobacterium Methylomonas denitrificans, sp. nov. type strain FJG1.</title>
        <authorList>
            <person name="Kits K.D."/>
            <person name="Klotz M.G."/>
            <person name="Stein L.Y."/>
        </authorList>
    </citation>
    <scope>NUCLEOTIDE SEQUENCE [LARGE SCALE GENOMIC DNA]</scope>
    <source>
        <strain evidence="3 4">FJG1</strain>
    </source>
</reference>
<dbReference type="EMBL" id="CP014476">
    <property type="protein sequence ID" value="AMK77190.1"/>
    <property type="molecule type" value="Genomic_DNA"/>
</dbReference>
<evidence type="ECO:0000256" key="1">
    <source>
        <dbReference type="SAM" id="MobiDB-lite"/>
    </source>
</evidence>
<dbReference type="OrthoDB" id="5573529at2"/>